<dbReference type="AlphaFoldDB" id="A0A016SIB8"/>
<keyword evidence="2" id="KW-1185">Reference proteome</keyword>
<dbReference type="Proteomes" id="UP000024635">
    <property type="component" value="Unassembled WGS sequence"/>
</dbReference>
<accession>A0A016SIB8</accession>
<evidence type="ECO:0000313" key="2">
    <source>
        <dbReference type="Proteomes" id="UP000024635"/>
    </source>
</evidence>
<protein>
    <submittedName>
        <fullName evidence="1">Uncharacterized protein</fullName>
    </submittedName>
</protein>
<organism evidence="1 2">
    <name type="scientific">Ancylostoma ceylanicum</name>
    <dbReference type="NCBI Taxonomy" id="53326"/>
    <lineage>
        <taxon>Eukaryota</taxon>
        <taxon>Metazoa</taxon>
        <taxon>Ecdysozoa</taxon>
        <taxon>Nematoda</taxon>
        <taxon>Chromadorea</taxon>
        <taxon>Rhabditida</taxon>
        <taxon>Rhabditina</taxon>
        <taxon>Rhabditomorpha</taxon>
        <taxon>Strongyloidea</taxon>
        <taxon>Ancylostomatidae</taxon>
        <taxon>Ancylostomatinae</taxon>
        <taxon>Ancylostoma</taxon>
    </lineage>
</organism>
<dbReference type="OrthoDB" id="5895740at2759"/>
<comment type="caution">
    <text evidence="1">The sequence shown here is derived from an EMBL/GenBank/DDBJ whole genome shotgun (WGS) entry which is preliminary data.</text>
</comment>
<proteinExistence type="predicted"/>
<dbReference type="EMBL" id="JARK01001556">
    <property type="protein sequence ID" value="EYB90458.1"/>
    <property type="molecule type" value="Genomic_DNA"/>
</dbReference>
<reference evidence="2" key="1">
    <citation type="journal article" date="2015" name="Nat. Genet.">
        <title>The genome and transcriptome of the zoonotic hookworm Ancylostoma ceylanicum identify infection-specific gene families.</title>
        <authorList>
            <person name="Schwarz E.M."/>
            <person name="Hu Y."/>
            <person name="Antoshechkin I."/>
            <person name="Miller M.M."/>
            <person name="Sternberg P.W."/>
            <person name="Aroian R.V."/>
        </authorList>
    </citation>
    <scope>NUCLEOTIDE SEQUENCE</scope>
    <source>
        <strain evidence="2">HY135</strain>
    </source>
</reference>
<sequence length="151" mass="16649">MNAEGKASPLADALEAKDDRPKLSIADRRMWSNSNYSQSRVIDTVPRASFGEERSLRDTLPVSKCIVKITQGNDVDAHFKDDRFYVVLTCSPWLISKMHAAYGSTPSPIEMLCSPHHVLPSQARISKKKCISPLFSAARRGGGGMQSLSKK</sequence>
<gene>
    <name evidence="1" type="primary">Acey_s0220.g2533</name>
    <name evidence="1" type="ORF">Y032_0220g2533</name>
</gene>
<name>A0A016SIB8_9BILA</name>
<evidence type="ECO:0000313" key="1">
    <source>
        <dbReference type="EMBL" id="EYB90458.1"/>
    </source>
</evidence>